<dbReference type="GO" id="GO:0007186">
    <property type="term" value="P:G protein-coupled receptor signaling pathway"/>
    <property type="evidence" value="ECO:0000318"/>
    <property type="project" value="GO_Central"/>
</dbReference>
<protein>
    <recommendedName>
        <fullName evidence="10">G-protein coupled receptors family 1 profile domain-containing protein</fullName>
    </recommendedName>
</protein>
<feature type="transmembrane region" description="Helical" evidence="9">
    <location>
        <begin position="39"/>
        <end position="62"/>
    </location>
</feature>
<keyword evidence="6 8" id="KW-0675">Receptor</keyword>
<dbReference type="PROSITE" id="PS00237">
    <property type="entry name" value="G_PROTEIN_RECEP_F1_1"/>
    <property type="match status" value="1"/>
</dbReference>
<comment type="similarity">
    <text evidence="8">Belongs to the G-protein coupled receptor 1 family.</text>
</comment>
<dbReference type="KEGG" id="nve:5508073"/>
<evidence type="ECO:0000256" key="9">
    <source>
        <dbReference type="SAM" id="Phobius"/>
    </source>
</evidence>
<dbReference type="GO" id="GO:0005886">
    <property type="term" value="C:plasma membrane"/>
    <property type="evidence" value="ECO:0000318"/>
    <property type="project" value="GO_Central"/>
</dbReference>
<evidence type="ECO:0000256" key="3">
    <source>
        <dbReference type="ARBA" id="ARBA00022989"/>
    </source>
</evidence>
<evidence type="ECO:0000256" key="6">
    <source>
        <dbReference type="ARBA" id="ARBA00023170"/>
    </source>
</evidence>
<feature type="non-terminal residue" evidence="11">
    <location>
        <position position="292"/>
    </location>
</feature>
<evidence type="ECO:0000259" key="10">
    <source>
        <dbReference type="PROSITE" id="PS50262"/>
    </source>
</evidence>
<dbReference type="PhylomeDB" id="A7SI47"/>
<dbReference type="OrthoDB" id="10053194at2759"/>
<feature type="transmembrane region" description="Helical" evidence="9">
    <location>
        <begin position="222"/>
        <end position="246"/>
    </location>
</feature>
<dbReference type="SUPFAM" id="SSF81321">
    <property type="entry name" value="Family A G protein-coupled receptor-like"/>
    <property type="match status" value="1"/>
</dbReference>
<dbReference type="PANTHER" id="PTHR45695:SF9">
    <property type="entry name" value="LEUCOKININ RECEPTOR"/>
    <property type="match status" value="1"/>
</dbReference>
<gene>
    <name evidence="11" type="ORF">NEMVEDRAFT_v1g22729</name>
</gene>
<dbReference type="InterPro" id="IPR000276">
    <property type="entry name" value="GPCR_Rhodpsn"/>
</dbReference>
<evidence type="ECO:0000313" key="11">
    <source>
        <dbReference type="EMBL" id="EDO36628.1"/>
    </source>
</evidence>
<keyword evidence="5 9" id="KW-0472">Membrane</keyword>
<dbReference type="HOGENOM" id="CLU_009579_6_0_1"/>
<dbReference type="AlphaFoldDB" id="A7SI47"/>
<dbReference type="PANTHER" id="PTHR45695">
    <property type="entry name" value="LEUCOKININ RECEPTOR-RELATED"/>
    <property type="match status" value="1"/>
</dbReference>
<feature type="transmembrane region" description="Helical" evidence="9">
    <location>
        <begin position="124"/>
        <end position="144"/>
    </location>
</feature>
<dbReference type="Proteomes" id="UP000001593">
    <property type="component" value="Unassembled WGS sequence"/>
</dbReference>
<feature type="transmembrane region" description="Helical" evidence="9">
    <location>
        <begin position="82"/>
        <end position="103"/>
    </location>
</feature>
<feature type="non-terminal residue" evidence="11">
    <location>
        <position position="1"/>
    </location>
</feature>
<dbReference type="Gene3D" id="1.20.1070.10">
    <property type="entry name" value="Rhodopsin 7-helix transmembrane proteins"/>
    <property type="match status" value="1"/>
</dbReference>
<dbReference type="InParanoid" id="A7SI47"/>
<feature type="transmembrane region" description="Helical" evidence="9">
    <location>
        <begin position="171"/>
        <end position="201"/>
    </location>
</feature>
<name>A7SI47_NEMVE</name>
<evidence type="ECO:0000313" key="12">
    <source>
        <dbReference type="Proteomes" id="UP000001593"/>
    </source>
</evidence>
<keyword evidence="3 9" id="KW-1133">Transmembrane helix</keyword>
<dbReference type="PRINTS" id="PR00237">
    <property type="entry name" value="GPCRRHODOPSN"/>
</dbReference>
<evidence type="ECO:0000256" key="1">
    <source>
        <dbReference type="ARBA" id="ARBA00004141"/>
    </source>
</evidence>
<feature type="domain" description="G-protein coupled receptors family 1 profile" evidence="10">
    <location>
        <begin position="18"/>
        <end position="277"/>
    </location>
</feature>
<reference evidence="11 12" key="1">
    <citation type="journal article" date="2007" name="Science">
        <title>Sea anemone genome reveals ancestral eumetazoan gene repertoire and genomic organization.</title>
        <authorList>
            <person name="Putnam N.H."/>
            <person name="Srivastava M."/>
            <person name="Hellsten U."/>
            <person name="Dirks B."/>
            <person name="Chapman J."/>
            <person name="Salamov A."/>
            <person name="Terry A."/>
            <person name="Shapiro H."/>
            <person name="Lindquist E."/>
            <person name="Kapitonov V.V."/>
            <person name="Jurka J."/>
            <person name="Genikhovich G."/>
            <person name="Grigoriev I.V."/>
            <person name="Lucas S.M."/>
            <person name="Steele R.E."/>
            <person name="Finnerty J.R."/>
            <person name="Technau U."/>
            <person name="Martindale M.Q."/>
            <person name="Rokhsar D.S."/>
        </authorList>
    </citation>
    <scope>NUCLEOTIDE SEQUENCE [LARGE SCALE GENOMIC DNA]</scope>
    <source>
        <strain evidence="12">CH2 X CH6</strain>
    </source>
</reference>
<proteinExistence type="inferred from homology"/>
<dbReference type="Pfam" id="PF00001">
    <property type="entry name" value="7tm_1"/>
    <property type="match status" value="1"/>
</dbReference>
<dbReference type="eggNOG" id="KOG4219">
    <property type="taxonomic scope" value="Eukaryota"/>
</dbReference>
<comment type="subcellular location">
    <subcellularLocation>
        <location evidence="1">Membrane</location>
        <topology evidence="1">Multi-pass membrane protein</topology>
    </subcellularLocation>
</comment>
<accession>A7SI47</accession>
<dbReference type="OMA" id="FACKILM"/>
<dbReference type="STRING" id="45351.A7SI47"/>
<keyword evidence="12" id="KW-1185">Reference proteome</keyword>
<dbReference type="InterPro" id="IPR017452">
    <property type="entry name" value="GPCR_Rhodpsn_7TM"/>
</dbReference>
<keyword evidence="2 8" id="KW-0812">Transmembrane</keyword>
<keyword evidence="4 8" id="KW-0297">G-protein coupled receptor</keyword>
<evidence type="ECO:0000256" key="4">
    <source>
        <dbReference type="ARBA" id="ARBA00023040"/>
    </source>
</evidence>
<evidence type="ECO:0000256" key="5">
    <source>
        <dbReference type="ARBA" id="ARBA00023136"/>
    </source>
</evidence>
<dbReference type="FunFam" id="1.20.1070.10:FF:000663">
    <property type="entry name" value="Predicted protein"/>
    <property type="match status" value="1"/>
</dbReference>
<feature type="transmembrane region" description="Helical" evidence="9">
    <location>
        <begin position="6"/>
        <end position="27"/>
    </location>
</feature>
<dbReference type="PROSITE" id="PS50262">
    <property type="entry name" value="G_PROTEIN_RECEP_F1_2"/>
    <property type="match status" value="1"/>
</dbReference>
<dbReference type="EMBL" id="DS469665">
    <property type="protein sequence ID" value="EDO36628.1"/>
    <property type="molecule type" value="Genomic_DNA"/>
</dbReference>
<evidence type="ECO:0000256" key="7">
    <source>
        <dbReference type="ARBA" id="ARBA00023224"/>
    </source>
</evidence>
<organism evidence="11 12">
    <name type="scientific">Nematostella vectensis</name>
    <name type="common">Starlet sea anemone</name>
    <dbReference type="NCBI Taxonomy" id="45351"/>
    <lineage>
        <taxon>Eukaryota</taxon>
        <taxon>Metazoa</taxon>
        <taxon>Cnidaria</taxon>
        <taxon>Anthozoa</taxon>
        <taxon>Hexacorallia</taxon>
        <taxon>Actiniaria</taxon>
        <taxon>Edwardsiidae</taxon>
        <taxon>Nematostella</taxon>
    </lineage>
</organism>
<evidence type="ECO:0000256" key="8">
    <source>
        <dbReference type="RuleBase" id="RU000688"/>
    </source>
</evidence>
<dbReference type="SMART" id="SM01381">
    <property type="entry name" value="7TM_GPCR_Srsx"/>
    <property type="match status" value="1"/>
</dbReference>
<dbReference type="GO" id="GO:0004930">
    <property type="term" value="F:G protein-coupled receptor activity"/>
    <property type="evidence" value="ECO:0000318"/>
    <property type="project" value="GO_Central"/>
</dbReference>
<keyword evidence="7 8" id="KW-0807">Transducer</keyword>
<evidence type="ECO:0000256" key="2">
    <source>
        <dbReference type="ARBA" id="ARBA00022692"/>
    </source>
</evidence>
<sequence>LVIKTFALSSISLIAILGNVLVIAAVYRVPRMRTVTNYLIVNLATADLLYVLIDVPPFYLEIFNMFEWCLETYIRSIYFCKVVNFGQCLLVSTSVLTLACIAADRYFAIVRPLKRILTKPVFRWLVPVVWVISAGLATPILYAYRVINYQGYFVCSEEWGPGLDVVQTSRIYTLVLFVVGYCVPFVVMATMYSIMFTKLWVRKIPASACSRSCQIVESRKKAVIMLITVFVVFVCCWLPVQVLGFMWNYGEYDIPAPALFACKILMRVHAATSPCIYAAFSENFRNAFKMVI</sequence>